<dbReference type="EMBL" id="PDCK01000040">
    <property type="protein sequence ID" value="PRQ48166.1"/>
    <property type="molecule type" value="Genomic_DNA"/>
</dbReference>
<dbReference type="AlphaFoldDB" id="A0A2P6RP08"/>
<proteinExistence type="predicted"/>
<keyword evidence="1" id="KW-1133">Transmembrane helix</keyword>
<dbReference type="PANTHER" id="PTHR31425">
    <property type="entry name" value="PHOSPHORIBOSYLANTHRANILATE TRANSFERASE ISOFORM 1"/>
    <property type="match status" value="1"/>
</dbReference>
<keyword evidence="3" id="KW-1185">Reference proteome</keyword>
<dbReference type="PANTHER" id="PTHR31425:SF36">
    <property type="entry name" value="PROTEIN QUIRKY"/>
    <property type="match status" value="1"/>
</dbReference>
<evidence type="ECO:0000313" key="3">
    <source>
        <dbReference type="Proteomes" id="UP000238479"/>
    </source>
</evidence>
<sequence length="112" mass="13390">MVAAWLVRSKPLLGPEVVRYMLDADSYTWSMRKSKENWFRIVEMLAWLVKLAKWLDDIRRWRNSVTTILVHMLYLVLVWPKILAGMDLWLSQEDTVDPDELDEEFDTFSELL</sequence>
<keyword evidence="1" id="KW-0472">Membrane</keyword>
<dbReference type="Proteomes" id="UP000238479">
    <property type="component" value="Chromosome 2"/>
</dbReference>
<organism evidence="2 3">
    <name type="scientific">Rosa chinensis</name>
    <name type="common">China rose</name>
    <dbReference type="NCBI Taxonomy" id="74649"/>
    <lineage>
        <taxon>Eukaryota</taxon>
        <taxon>Viridiplantae</taxon>
        <taxon>Streptophyta</taxon>
        <taxon>Embryophyta</taxon>
        <taxon>Tracheophyta</taxon>
        <taxon>Spermatophyta</taxon>
        <taxon>Magnoliopsida</taxon>
        <taxon>eudicotyledons</taxon>
        <taxon>Gunneridae</taxon>
        <taxon>Pentapetalae</taxon>
        <taxon>rosids</taxon>
        <taxon>fabids</taxon>
        <taxon>Rosales</taxon>
        <taxon>Rosaceae</taxon>
        <taxon>Rosoideae</taxon>
        <taxon>Rosoideae incertae sedis</taxon>
        <taxon>Rosa</taxon>
    </lineage>
</organism>
<accession>A0A2P6RP08</accession>
<evidence type="ECO:0000256" key="1">
    <source>
        <dbReference type="SAM" id="Phobius"/>
    </source>
</evidence>
<feature type="transmembrane region" description="Helical" evidence="1">
    <location>
        <begin position="61"/>
        <end position="79"/>
    </location>
</feature>
<evidence type="ECO:0000313" key="2">
    <source>
        <dbReference type="EMBL" id="PRQ48166.1"/>
    </source>
</evidence>
<dbReference type="OMA" id="WFRIVEM"/>
<keyword evidence="1" id="KW-0812">Transmembrane</keyword>
<keyword evidence="2" id="KW-0328">Glycosyltransferase</keyword>
<dbReference type="InterPro" id="IPR047259">
    <property type="entry name" value="QUIRKY-like"/>
</dbReference>
<comment type="caution">
    <text evidence="2">The sequence shown here is derived from an EMBL/GenBank/DDBJ whole genome shotgun (WGS) entry which is preliminary data.</text>
</comment>
<dbReference type="GO" id="GO:0016757">
    <property type="term" value="F:glycosyltransferase activity"/>
    <property type="evidence" value="ECO:0007669"/>
    <property type="project" value="UniProtKB-KW"/>
</dbReference>
<name>A0A2P6RP08_ROSCH</name>
<dbReference type="STRING" id="74649.A0A2P6RP08"/>
<reference evidence="2 3" key="1">
    <citation type="journal article" date="2018" name="Nat. Genet.">
        <title>The Rosa genome provides new insights in the design of modern roses.</title>
        <authorList>
            <person name="Bendahmane M."/>
        </authorList>
    </citation>
    <scope>NUCLEOTIDE SEQUENCE [LARGE SCALE GENOMIC DNA]</scope>
    <source>
        <strain evidence="3">cv. Old Blush</strain>
    </source>
</reference>
<protein>
    <submittedName>
        <fullName evidence="2">Putative phosphoribosyltransferase</fullName>
    </submittedName>
</protein>
<gene>
    <name evidence="2" type="ORF">RchiOBHm_Chr2g0107641</name>
</gene>
<dbReference type="Gramene" id="PRQ48166">
    <property type="protein sequence ID" value="PRQ48166"/>
    <property type="gene ID" value="RchiOBHm_Chr2g0107641"/>
</dbReference>
<keyword evidence="2" id="KW-0808">Transferase</keyword>